<dbReference type="PROSITE" id="PS50112">
    <property type="entry name" value="PAS"/>
    <property type="match status" value="2"/>
</dbReference>
<dbReference type="PANTHER" id="PTHR44757:SF2">
    <property type="entry name" value="BIOFILM ARCHITECTURE MAINTENANCE PROTEIN MBAA"/>
    <property type="match status" value="1"/>
</dbReference>
<organism evidence="4 5">
    <name type="scientific">Aquibacillus albus</name>
    <dbReference type="NCBI Taxonomy" id="1168171"/>
    <lineage>
        <taxon>Bacteria</taxon>
        <taxon>Bacillati</taxon>
        <taxon>Bacillota</taxon>
        <taxon>Bacilli</taxon>
        <taxon>Bacillales</taxon>
        <taxon>Bacillaceae</taxon>
        <taxon>Aquibacillus</taxon>
    </lineage>
</organism>
<dbReference type="InterPro" id="IPR000700">
    <property type="entry name" value="PAS-assoc_C"/>
</dbReference>
<dbReference type="InterPro" id="IPR013767">
    <property type="entry name" value="PAS_fold"/>
</dbReference>
<dbReference type="Proteomes" id="UP001296943">
    <property type="component" value="Unassembled WGS sequence"/>
</dbReference>
<feature type="domain" description="PAS" evidence="1">
    <location>
        <begin position="133"/>
        <end position="203"/>
    </location>
</feature>
<dbReference type="InterPro" id="IPR043128">
    <property type="entry name" value="Rev_trsase/Diguanyl_cyclase"/>
</dbReference>
<dbReference type="InterPro" id="IPR052155">
    <property type="entry name" value="Biofilm_reg_signaling"/>
</dbReference>
<evidence type="ECO:0000313" key="5">
    <source>
        <dbReference type="Proteomes" id="UP001296943"/>
    </source>
</evidence>
<dbReference type="Pfam" id="PF13188">
    <property type="entry name" value="PAS_8"/>
    <property type="match status" value="1"/>
</dbReference>
<feature type="domain" description="PAS" evidence="1">
    <location>
        <begin position="10"/>
        <end position="53"/>
    </location>
</feature>
<dbReference type="PROSITE" id="PS50887">
    <property type="entry name" value="GGDEF"/>
    <property type="match status" value="1"/>
</dbReference>
<dbReference type="NCBIfam" id="TIGR00254">
    <property type="entry name" value="GGDEF"/>
    <property type="match status" value="1"/>
</dbReference>
<dbReference type="Pfam" id="PF00990">
    <property type="entry name" value="GGDEF"/>
    <property type="match status" value="1"/>
</dbReference>
<gene>
    <name evidence="4" type="ORF">JOC48_003087</name>
</gene>
<dbReference type="InterPro" id="IPR035965">
    <property type="entry name" value="PAS-like_dom_sf"/>
</dbReference>
<dbReference type="CDD" id="cd01949">
    <property type="entry name" value="GGDEF"/>
    <property type="match status" value="1"/>
</dbReference>
<dbReference type="InterPro" id="IPR000014">
    <property type="entry name" value="PAS"/>
</dbReference>
<feature type="domain" description="GGDEF" evidence="3">
    <location>
        <begin position="413"/>
        <end position="546"/>
    </location>
</feature>
<dbReference type="SUPFAM" id="SSF55073">
    <property type="entry name" value="Nucleotide cyclase"/>
    <property type="match status" value="1"/>
</dbReference>
<evidence type="ECO:0000259" key="3">
    <source>
        <dbReference type="PROSITE" id="PS50887"/>
    </source>
</evidence>
<dbReference type="Pfam" id="PF00989">
    <property type="entry name" value="PAS"/>
    <property type="match status" value="2"/>
</dbReference>
<dbReference type="PROSITE" id="PS50113">
    <property type="entry name" value="PAC"/>
    <property type="match status" value="1"/>
</dbReference>
<dbReference type="Gene3D" id="3.30.70.270">
    <property type="match status" value="1"/>
</dbReference>
<dbReference type="PANTHER" id="PTHR44757">
    <property type="entry name" value="DIGUANYLATE CYCLASE DGCP"/>
    <property type="match status" value="1"/>
</dbReference>
<dbReference type="SMART" id="SM00267">
    <property type="entry name" value="GGDEF"/>
    <property type="match status" value="1"/>
</dbReference>
<dbReference type="SUPFAM" id="SSF55785">
    <property type="entry name" value="PYP-like sensor domain (PAS domain)"/>
    <property type="match status" value="3"/>
</dbReference>
<sequence>MITPMNNNYEKDILNTFLKNSSDAVIIFDKSTKKLKVNPAFERLFGWTEKELVKHNLAIISDELSLMNTMFEIEKGKTVKYDDVQRVHKNGNFIEVSVTVTPIQDPQNKIYGAMAIYRDSRLLESMINKLEESQQKYASLYINNIDAIFSLDLDGKILNVNEVGEKLVGARKTTIVNQPLSNLLMSKESKTITEYMLTCLDGHSQTHDIAFVLRDGEELHCVVKCVPMIVNNELLGIFLIIRDITNEHKMHQAVRDNEIRIQQLLDFSPSAMFIHVEGVIKYANQAAADLLEIKNSEQLIGKSIYDFHPVSTRGKIKAMNERLIYGKENIRRIDEKVITINGKEKFLDVSKIITTYKGERAIHSIANDISHRKKYEEKVKKMAYHDPLTGLPNRRAFEEHLKSTLEMAEIEQSSFAVMYIDCDNFKPINDDLGHDVGDEFLKQLAKKLESSVREGDIVTRIGGDEFNVLLKGIDSEKEVVSITKRIMDKTNEPFQFGNQLYDVTSSIGISIYCPDNNQTAIKDIVKRADKALYIAKEQGKNTYHIL</sequence>
<dbReference type="InterPro" id="IPR000160">
    <property type="entry name" value="GGDEF_dom"/>
</dbReference>
<evidence type="ECO:0000259" key="1">
    <source>
        <dbReference type="PROSITE" id="PS50112"/>
    </source>
</evidence>
<keyword evidence="5" id="KW-1185">Reference proteome</keyword>
<proteinExistence type="predicted"/>
<evidence type="ECO:0000313" key="4">
    <source>
        <dbReference type="EMBL" id="MBM7572559.1"/>
    </source>
</evidence>
<dbReference type="NCBIfam" id="TIGR00229">
    <property type="entry name" value="sensory_box"/>
    <property type="match status" value="3"/>
</dbReference>
<dbReference type="InterPro" id="IPR029787">
    <property type="entry name" value="Nucleotide_cyclase"/>
</dbReference>
<dbReference type="EMBL" id="JAFBDR010000018">
    <property type="protein sequence ID" value="MBM7572559.1"/>
    <property type="molecule type" value="Genomic_DNA"/>
</dbReference>
<dbReference type="CDD" id="cd00130">
    <property type="entry name" value="PAS"/>
    <property type="match status" value="3"/>
</dbReference>
<comment type="caution">
    <text evidence="4">The sequence shown here is derived from an EMBL/GenBank/DDBJ whole genome shotgun (WGS) entry which is preliminary data.</text>
</comment>
<reference evidence="4 5" key="1">
    <citation type="submission" date="2021-01" db="EMBL/GenBank/DDBJ databases">
        <title>Genomic Encyclopedia of Type Strains, Phase IV (KMG-IV): sequencing the most valuable type-strain genomes for metagenomic binning, comparative biology and taxonomic classification.</title>
        <authorList>
            <person name="Goeker M."/>
        </authorList>
    </citation>
    <scope>NUCLEOTIDE SEQUENCE [LARGE SCALE GENOMIC DNA]</scope>
    <source>
        <strain evidence="4 5">DSM 23711</strain>
    </source>
</reference>
<dbReference type="RefSeq" id="WP_204501047.1">
    <property type="nucleotide sequence ID" value="NZ_JAFBDR010000018.1"/>
</dbReference>
<protein>
    <submittedName>
        <fullName evidence="4">Diguanylate cyclase (GGDEF)-like protein/PAS domain S-box-containing protein</fullName>
    </submittedName>
</protein>
<evidence type="ECO:0000259" key="2">
    <source>
        <dbReference type="PROSITE" id="PS50113"/>
    </source>
</evidence>
<dbReference type="Gene3D" id="3.30.450.20">
    <property type="entry name" value="PAS domain"/>
    <property type="match status" value="3"/>
</dbReference>
<name>A0ABS2N339_9BACI</name>
<dbReference type="InterPro" id="IPR001610">
    <property type="entry name" value="PAC"/>
</dbReference>
<dbReference type="SMART" id="SM00091">
    <property type="entry name" value="PAS"/>
    <property type="match status" value="3"/>
</dbReference>
<feature type="domain" description="PAC" evidence="2">
    <location>
        <begin position="80"/>
        <end position="132"/>
    </location>
</feature>
<dbReference type="SMART" id="SM00086">
    <property type="entry name" value="PAC"/>
    <property type="match status" value="2"/>
</dbReference>
<accession>A0ABS2N339</accession>